<sequence>MAAFVLLLLLPFKHIPLQTPSFVSFNFQVNAGGTVDLQWSASNDVASIRFEIERSRDKTAWEKIGEITAGSMQHYAFTDNQPYDGINCYRIKRINNAGNYVYTPVKAVHISKAALLYIWPDPVKDILHIRCGYRSGSVEVIDASGKILQELTITAFTTNISVLQLKGGVYFLRVKDNNNKQTVQKFIKE</sequence>
<dbReference type="EMBL" id="LVYD01000044">
    <property type="protein sequence ID" value="OQP63818.1"/>
    <property type="molecule type" value="Genomic_DNA"/>
</dbReference>
<proteinExistence type="predicted"/>
<feature type="domain" description="Secretion system C-terminal sorting" evidence="1">
    <location>
        <begin position="118"/>
        <end position="187"/>
    </location>
</feature>
<dbReference type="AlphaFoldDB" id="A0A1V9FZW9"/>
<evidence type="ECO:0000313" key="2">
    <source>
        <dbReference type="EMBL" id="OQP63818.1"/>
    </source>
</evidence>
<name>A0A1V9FZW9_9BACT</name>
<protein>
    <recommendedName>
        <fullName evidence="1">Secretion system C-terminal sorting domain-containing protein</fullName>
    </recommendedName>
</protein>
<keyword evidence="3" id="KW-1185">Reference proteome</keyword>
<dbReference type="InterPro" id="IPR013783">
    <property type="entry name" value="Ig-like_fold"/>
</dbReference>
<accession>A0A1V9FZW9</accession>
<dbReference type="NCBIfam" id="TIGR04183">
    <property type="entry name" value="Por_Secre_tail"/>
    <property type="match status" value="1"/>
</dbReference>
<evidence type="ECO:0000313" key="3">
    <source>
        <dbReference type="Proteomes" id="UP000192796"/>
    </source>
</evidence>
<dbReference type="Gene3D" id="2.60.40.10">
    <property type="entry name" value="Immunoglobulins"/>
    <property type="match status" value="1"/>
</dbReference>
<gene>
    <name evidence="2" type="ORF">A3860_23045</name>
</gene>
<organism evidence="2 3">
    <name type="scientific">Niastella vici</name>
    <dbReference type="NCBI Taxonomy" id="1703345"/>
    <lineage>
        <taxon>Bacteria</taxon>
        <taxon>Pseudomonadati</taxon>
        <taxon>Bacteroidota</taxon>
        <taxon>Chitinophagia</taxon>
        <taxon>Chitinophagales</taxon>
        <taxon>Chitinophagaceae</taxon>
        <taxon>Niastella</taxon>
    </lineage>
</organism>
<evidence type="ECO:0000259" key="1">
    <source>
        <dbReference type="Pfam" id="PF18962"/>
    </source>
</evidence>
<dbReference type="STRING" id="1703345.A3860_23045"/>
<dbReference type="Pfam" id="PF18962">
    <property type="entry name" value="Por_Secre_tail"/>
    <property type="match status" value="1"/>
</dbReference>
<dbReference type="InterPro" id="IPR026444">
    <property type="entry name" value="Secre_tail"/>
</dbReference>
<reference evidence="2 3" key="1">
    <citation type="submission" date="2016-03" db="EMBL/GenBank/DDBJ databases">
        <title>Niastella vici sp. nov., isolated from farmland soil.</title>
        <authorList>
            <person name="Chen L."/>
            <person name="Wang D."/>
            <person name="Yang S."/>
            <person name="Wang G."/>
        </authorList>
    </citation>
    <scope>NUCLEOTIDE SEQUENCE [LARGE SCALE GENOMIC DNA]</scope>
    <source>
        <strain evidence="2 3">DJ57</strain>
    </source>
</reference>
<dbReference type="Proteomes" id="UP000192796">
    <property type="component" value="Unassembled WGS sequence"/>
</dbReference>
<comment type="caution">
    <text evidence="2">The sequence shown here is derived from an EMBL/GenBank/DDBJ whole genome shotgun (WGS) entry which is preliminary data.</text>
</comment>